<dbReference type="OrthoDB" id="9815354at2"/>
<reference evidence="2" key="1">
    <citation type="submission" date="2018-12" db="EMBL/GenBank/DDBJ databases">
        <title>Tengunoibacter tsumagoiensis gen. nov., sp. nov., Dictyobacter kobayashii sp. nov., D. alpinus sp. nov., and D. joshuensis sp. nov. and description of Dictyobacteraceae fam. nov. within the order Ktedonobacterales isolated from Tengu-no-mugimeshi.</title>
        <authorList>
            <person name="Wang C.M."/>
            <person name="Zheng Y."/>
            <person name="Sakai Y."/>
            <person name="Toyoda A."/>
            <person name="Minakuchi Y."/>
            <person name="Abe K."/>
            <person name="Yokota A."/>
            <person name="Yabe S."/>
        </authorList>
    </citation>
    <scope>NUCLEOTIDE SEQUENCE [LARGE SCALE GENOMIC DNA]</scope>
    <source>
        <strain evidence="2">Uno11</strain>
    </source>
</reference>
<name>A0A402ACA3_9CHLR</name>
<organism evidence="1 2">
    <name type="scientific">Dictyobacter kobayashii</name>
    <dbReference type="NCBI Taxonomy" id="2014872"/>
    <lineage>
        <taxon>Bacteria</taxon>
        <taxon>Bacillati</taxon>
        <taxon>Chloroflexota</taxon>
        <taxon>Ktedonobacteria</taxon>
        <taxon>Ktedonobacterales</taxon>
        <taxon>Dictyobacteraceae</taxon>
        <taxon>Dictyobacter</taxon>
    </lineage>
</organism>
<comment type="caution">
    <text evidence="1">The sequence shown here is derived from an EMBL/GenBank/DDBJ whole genome shotgun (WGS) entry which is preliminary data.</text>
</comment>
<evidence type="ECO:0000313" key="1">
    <source>
        <dbReference type="EMBL" id="GCE16727.1"/>
    </source>
</evidence>
<dbReference type="RefSeq" id="WP_126548569.1">
    <property type="nucleotide sequence ID" value="NZ_BIFS01000001.1"/>
</dbReference>
<gene>
    <name evidence="1" type="ORF">KDK_05270</name>
</gene>
<keyword evidence="2" id="KW-1185">Reference proteome</keyword>
<dbReference type="Proteomes" id="UP000287188">
    <property type="component" value="Unassembled WGS sequence"/>
</dbReference>
<evidence type="ECO:0008006" key="3">
    <source>
        <dbReference type="Google" id="ProtNLM"/>
    </source>
</evidence>
<dbReference type="AlphaFoldDB" id="A0A402ACA3"/>
<evidence type="ECO:0000313" key="2">
    <source>
        <dbReference type="Proteomes" id="UP000287188"/>
    </source>
</evidence>
<sequence>MALGHTLLIIIYHILAETKEYQELGANYLGQLERRGKEKRLVRQLEKLGFEVSLTPLASQG</sequence>
<accession>A0A402ACA3</accession>
<protein>
    <recommendedName>
        <fullName evidence="3">Transposase</fullName>
    </recommendedName>
</protein>
<proteinExistence type="predicted"/>
<dbReference type="EMBL" id="BIFS01000001">
    <property type="protein sequence ID" value="GCE16727.1"/>
    <property type="molecule type" value="Genomic_DNA"/>
</dbReference>